<evidence type="ECO:0000313" key="9">
    <source>
        <dbReference type="Proteomes" id="UP000289738"/>
    </source>
</evidence>
<comment type="subcellular location">
    <subcellularLocation>
        <location evidence="6">Nucleus</location>
    </subcellularLocation>
</comment>
<evidence type="ECO:0000259" key="7">
    <source>
        <dbReference type="PROSITE" id="PS50966"/>
    </source>
</evidence>
<comment type="caution">
    <text evidence="8">The sequence shown here is derived from an EMBL/GenBank/DDBJ whole genome shotgun (WGS) entry which is preliminary data.</text>
</comment>
<comment type="similarity">
    <text evidence="1 6">Belongs to the FHY3/FAR1 family.</text>
</comment>
<dbReference type="PROSITE" id="PS50966">
    <property type="entry name" value="ZF_SWIM"/>
    <property type="match status" value="1"/>
</dbReference>
<dbReference type="PANTHER" id="PTHR31669:SF292">
    <property type="entry name" value="OS02G0262500 PROTEIN"/>
    <property type="match status" value="1"/>
</dbReference>
<feature type="domain" description="SWIM-type" evidence="7">
    <location>
        <begin position="297"/>
        <end position="333"/>
    </location>
</feature>
<evidence type="ECO:0000256" key="1">
    <source>
        <dbReference type="ARBA" id="ARBA00005889"/>
    </source>
</evidence>
<dbReference type="InterPro" id="IPR006564">
    <property type="entry name" value="Znf_PMZ"/>
</dbReference>
<dbReference type="AlphaFoldDB" id="A0A445D954"/>
<dbReference type="InterPro" id="IPR007527">
    <property type="entry name" value="Znf_SWIM"/>
</dbReference>
<gene>
    <name evidence="8" type="ORF">Ahy_A05g025624</name>
</gene>
<keyword evidence="6" id="KW-0539">Nucleus</keyword>
<keyword evidence="2 6" id="KW-0479">Metal-binding</keyword>
<proteinExistence type="inferred from homology"/>
<comment type="function">
    <text evidence="6">Putative transcription activator involved in regulating light control of development.</text>
</comment>
<dbReference type="Proteomes" id="UP000289738">
    <property type="component" value="Chromosome A05"/>
</dbReference>
<keyword evidence="9" id="KW-1185">Reference proteome</keyword>
<dbReference type="GO" id="GO:0008270">
    <property type="term" value="F:zinc ion binding"/>
    <property type="evidence" value="ECO:0007669"/>
    <property type="project" value="UniProtKB-UniRule"/>
</dbReference>
<sequence>MERLWKLKVVKLHSHSSLRLEVEESEYHPEDLVPAPDPVEVLHVDGEGSDVGEEGSEGFEGDEGFEEESEIHDEFGDGFYDNWEERAIDEIADLGCMNLKEITAEEIKSLHFPDREVAFLFYNLYAKMNGFAARRYRSRQFEERWNNVVSELGLQDNPWVCDLYARRHMWATAHIRGNFFGGFRTTSRCEGLHSMLGKFVHSRHNLKDFVEQFFRCISQMRSREAFSDLQSTVGEMVLQSPLRSLERSAASVLTREIFLIFRPMLSRACTLKVRSCTFTACSDIYSLFRSGDSAREWRVSHYRNGSFFKCSCMRMETLGIPCDHIIAVFHHLDITEMPASVVLERWSKDARSRVRAFMEKGPFCWDSMVTCRNWMLNDLCRELCVLASARVDDFVDVTGKLRNEISHLKSKRVSPSGEGTDPLLSSTLEDCVRDPQVLRHNKRCKFGVGRQPSSKGIKRCGICRAVGHNRLSCSQRHTHGQRHTAVDSGTQRRAVYEEADYSDYEDSWEECHLWSGHDTSEKDEEESCEEDHYLDATEVSVIQIMMIQNVIATYLRHQIALEGATHGHPVEDPNSRGLPAAIYTSIKS</sequence>
<evidence type="ECO:0000313" key="8">
    <source>
        <dbReference type="EMBL" id="RYR59695.1"/>
    </source>
</evidence>
<evidence type="ECO:0000256" key="4">
    <source>
        <dbReference type="ARBA" id="ARBA00022833"/>
    </source>
</evidence>
<dbReference type="EMBL" id="SDMP01000005">
    <property type="protein sequence ID" value="RYR59695.1"/>
    <property type="molecule type" value="Genomic_DNA"/>
</dbReference>
<reference evidence="8 9" key="1">
    <citation type="submission" date="2019-01" db="EMBL/GenBank/DDBJ databases">
        <title>Sequencing of cultivated peanut Arachis hypogaea provides insights into genome evolution and oil improvement.</title>
        <authorList>
            <person name="Chen X."/>
        </authorList>
    </citation>
    <scope>NUCLEOTIDE SEQUENCE [LARGE SCALE GENOMIC DNA]</scope>
    <source>
        <strain evidence="9">cv. Fuhuasheng</strain>
        <tissue evidence="8">Leaves</tissue>
    </source>
</reference>
<evidence type="ECO:0000256" key="5">
    <source>
        <dbReference type="PROSITE-ProRule" id="PRU00325"/>
    </source>
</evidence>
<evidence type="ECO:0000256" key="3">
    <source>
        <dbReference type="ARBA" id="ARBA00022771"/>
    </source>
</evidence>
<dbReference type="GO" id="GO:0005634">
    <property type="term" value="C:nucleus"/>
    <property type="evidence" value="ECO:0007669"/>
    <property type="project" value="UniProtKB-SubCell"/>
</dbReference>
<organism evidence="8 9">
    <name type="scientific">Arachis hypogaea</name>
    <name type="common">Peanut</name>
    <dbReference type="NCBI Taxonomy" id="3818"/>
    <lineage>
        <taxon>Eukaryota</taxon>
        <taxon>Viridiplantae</taxon>
        <taxon>Streptophyta</taxon>
        <taxon>Embryophyta</taxon>
        <taxon>Tracheophyta</taxon>
        <taxon>Spermatophyta</taxon>
        <taxon>Magnoliopsida</taxon>
        <taxon>eudicotyledons</taxon>
        <taxon>Gunneridae</taxon>
        <taxon>Pentapetalae</taxon>
        <taxon>rosids</taxon>
        <taxon>fabids</taxon>
        <taxon>Fabales</taxon>
        <taxon>Fabaceae</taxon>
        <taxon>Papilionoideae</taxon>
        <taxon>50 kb inversion clade</taxon>
        <taxon>dalbergioids sensu lato</taxon>
        <taxon>Dalbergieae</taxon>
        <taxon>Pterocarpus clade</taxon>
        <taxon>Arachis</taxon>
    </lineage>
</organism>
<accession>A0A445D954</accession>
<keyword evidence="3 5" id="KW-0863">Zinc-finger</keyword>
<protein>
    <recommendedName>
        <fullName evidence="6">Protein FAR1-RELATED SEQUENCE</fullName>
    </recommendedName>
</protein>
<evidence type="ECO:0000256" key="6">
    <source>
        <dbReference type="RuleBase" id="RU367018"/>
    </source>
</evidence>
<name>A0A445D954_ARAHY</name>
<keyword evidence="4 6" id="KW-0862">Zinc</keyword>
<dbReference type="SMART" id="SM00575">
    <property type="entry name" value="ZnF_PMZ"/>
    <property type="match status" value="1"/>
</dbReference>
<dbReference type="GO" id="GO:0006355">
    <property type="term" value="P:regulation of DNA-templated transcription"/>
    <property type="evidence" value="ECO:0007669"/>
    <property type="project" value="UniProtKB-UniRule"/>
</dbReference>
<dbReference type="InterPro" id="IPR031052">
    <property type="entry name" value="FHY3/FAR1"/>
</dbReference>
<evidence type="ECO:0000256" key="2">
    <source>
        <dbReference type="ARBA" id="ARBA00022723"/>
    </source>
</evidence>
<dbReference type="PANTHER" id="PTHR31669">
    <property type="entry name" value="PROTEIN FAR1-RELATED SEQUENCE 10-RELATED"/>
    <property type="match status" value="1"/>
</dbReference>